<protein>
    <submittedName>
        <fullName evidence="3">USP domain-containing protein</fullName>
    </submittedName>
</protein>
<evidence type="ECO:0000313" key="3">
    <source>
        <dbReference type="WBParaSite" id="Csp11.Scaffold630.g18900.t1"/>
    </source>
</evidence>
<sequence length="108" mass="11455">MKGGEGAQRALGLRAPQLSSQDVAWSRSSRGGGAEEEEEEEEACVCGAASRCAGASPISTIPLLSAPRLSLSSYCSEGWEGVWVGHKVSPTAQKNVDLRPGFLLFYNR</sequence>
<evidence type="ECO:0000313" key="2">
    <source>
        <dbReference type="Proteomes" id="UP000095282"/>
    </source>
</evidence>
<feature type="region of interest" description="Disordered" evidence="1">
    <location>
        <begin position="1"/>
        <end position="40"/>
    </location>
</feature>
<feature type="compositionally biased region" description="Polar residues" evidence="1">
    <location>
        <begin position="17"/>
        <end position="29"/>
    </location>
</feature>
<evidence type="ECO:0000256" key="1">
    <source>
        <dbReference type="SAM" id="MobiDB-lite"/>
    </source>
</evidence>
<dbReference type="WBParaSite" id="Csp11.Scaffold630.g18900.t1">
    <property type="protein sequence ID" value="Csp11.Scaffold630.g18900.t1"/>
    <property type="gene ID" value="Csp11.Scaffold630.g18900"/>
</dbReference>
<name>A0A1I7USH4_9PELO</name>
<proteinExistence type="predicted"/>
<accession>A0A1I7USH4</accession>
<reference evidence="3" key="1">
    <citation type="submission" date="2016-11" db="UniProtKB">
        <authorList>
            <consortium name="WormBaseParasite"/>
        </authorList>
    </citation>
    <scope>IDENTIFICATION</scope>
</reference>
<organism evidence="2 3">
    <name type="scientific">Caenorhabditis tropicalis</name>
    <dbReference type="NCBI Taxonomy" id="1561998"/>
    <lineage>
        <taxon>Eukaryota</taxon>
        <taxon>Metazoa</taxon>
        <taxon>Ecdysozoa</taxon>
        <taxon>Nematoda</taxon>
        <taxon>Chromadorea</taxon>
        <taxon>Rhabditida</taxon>
        <taxon>Rhabditina</taxon>
        <taxon>Rhabditomorpha</taxon>
        <taxon>Rhabditoidea</taxon>
        <taxon>Rhabditidae</taxon>
        <taxon>Peloderinae</taxon>
        <taxon>Caenorhabditis</taxon>
    </lineage>
</organism>
<dbReference type="AlphaFoldDB" id="A0A1I7USH4"/>
<keyword evidence="2" id="KW-1185">Reference proteome</keyword>
<dbReference type="Proteomes" id="UP000095282">
    <property type="component" value="Unplaced"/>
</dbReference>